<dbReference type="Proteomes" id="UP000075420">
    <property type="component" value="Unassembled WGS sequence"/>
</dbReference>
<sequence length="163" mass="17432">MLTRTRGATSRGSSPAAWRDGVMMRSDARRLSSTRARCASPASTSSRDGGNSGRAVAISRPGSSTWDTTGAPTRRPISWVQPKLTWPKTTSKRSRRSGSIAPATARAVPRNEPTARSARLPEATRTGVNGIARSPGASPVPSGATRVISCWWRSTSKMPENWL</sequence>
<evidence type="ECO:0000313" key="3">
    <source>
        <dbReference type="Proteomes" id="UP000075420"/>
    </source>
</evidence>
<organism evidence="2 3">
    <name type="scientific">Sorangium cellulosum</name>
    <name type="common">Polyangium cellulosum</name>
    <dbReference type="NCBI Taxonomy" id="56"/>
    <lineage>
        <taxon>Bacteria</taxon>
        <taxon>Pseudomonadati</taxon>
        <taxon>Myxococcota</taxon>
        <taxon>Polyangia</taxon>
        <taxon>Polyangiales</taxon>
        <taxon>Polyangiaceae</taxon>
        <taxon>Sorangium</taxon>
    </lineage>
</organism>
<evidence type="ECO:0000256" key="1">
    <source>
        <dbReference type="SAM" id="MobiDB-lite"/>
    </source>
</evidence>
<reference evidence="2 3" key="1">
    <citation type="submission" date="2014-02" db="EMBL/GenBank/DDBJ databases">
        <title>The small core and large imbalanced accessory genome model reveals a collaborative survival strategy of Sorangium cellulosum strains in nature.</title>
        <authorList>
            <person name="Han K."/>
            <person name="Peng R."/>
            <person name="Blom J."/>
            <person name="Li Y.-Z."/>
        </authorList>
    </citation>
    <scope>NUCLEOTIDE SEQUENCE [LARGE SCALE GENOMIC DNA]</scope>
    <source>
        <strain evidence="2 3">So0157-25</strain>
    </source>
</reference>
<comment type="caution">
    <text evidence="2">The sequence shown here is derived from an EMBL/GenBank/DDBJ whole genome shotgun (WGS) entry which is preliminary data.</text>
</comment>
<dbReference type="EMBL" id="JELY01003708">
    <property type="protein sequence ID" value="KYF46773.1"/>
    <property type="molecule type" value="Genomic_DNA"/>
</dbReference>
<name>A0A150NYU4_SORCE</name>
<feature type="compositionally biased region" description="Polar residues" evidence="1">
    <location>
        <begin position="31"/>
        <end position="49"/>
    </location>
</feature>
<feature type="compositionally biased region" description="Polar residues" evidence="1">
    <location>
        <begin position="1"/>
        <end position="13"/>
    </location>
</feature>
<feature type="region of interest" description="Disordered" evidence="1">
    <location>
        <begin position="1"/>
        <end position="143"/>
    </location>
</feature>
<feature type="compositionally biased region" description="Polar residues" evidence="1">
    <location>
        <begin position="61"/>
        <end position="71"/>
    </location>
</feature>
<accession>A0A150NYU4</accession>
<evidence type="ECO:0000313" key="2">
    <source>
        <dbReference type="EMBL" id="KYF46773.1"/>
    </source>
</evidence>
<dbReference type="AlphaFoldDB" id="A0A150NYU4"/>
<proteinExistence type="predicted"/>
<gene>
    <name evidence="2" type="ORF">BE08_34865</name>
</gene>
<protein>
    <submittedName>
        <fullName evidence="2">Uncharacterized protein</fullName>
    </submittedName>
</protein>